<proteinExistence type="predicted"/>
<feature type="signal peptide" evidence="1">
    <location>
        <begin position="1"/>
        <end position="20"/>
    </location>
</feature>
<keyword evidence="1" id="KW-0732">Signal</keyword>
<dbReference type="AlphaFoldDB" id="A0AAV0X1H1"/>
<reference evidence="2 3" key="1">
    <citation type="submission" date="2023-01" db="EMBL/GenBank/DDBJ databases">
        <authorList>
            <person name="Whitehead M."/>
        </authorList>
    </citation>
    <scope>NUCLEOTIDE SEQUENCE [LARGE SCALE GENOMIC DNA]</scope>
</reference>
<dbReference type="EMBL" id="CARXXK010000003">
    <property type="protein sequence ID" value="CAI6361878.1"/>
    <property type="molecule type" value="Genomic_DNA"/>
</dbReference>
<organism evidence="2 3">
    <name type="scientific">Macrosiphum euphorbiae</name>
    <name type="common">potato aphid</name>
    <dbReference type="NCBI Taxonomy" id="13131"/>
    <lineage>
        <taxon>Eukaryota</taxon>
        <taxon>Metazoa</taxon>
        <taxon>Ecdysozoa</taxon>
        <taxon>Arthropoda</taxon>
        <taxon>Hexapoda</taxon>
        <taxon>Insecta</taxon>
        <taxon>Pterygota</taxon>
        <taxon>Neoptera</taxon>
        <taxon>Paraneoptera</taxon>
        <taxon>Hemiptera</taxon>
        <taxon>Sternorrhyncha</taxon>
        <taxon>Aphidomorpha</taxon>
        <taxon>Aphidoidea</taxon>
        <taxon>Aphididae</taxon>
        <taxon>Macrosiphini</taxon>
        <taxon>Macrosiphum</taxon>
    </lineage>
</organism>
<gene>
    <name evidence="2" type="ORF">MEUPH1_LOCUS17008</name>
</gene>
<protein>
    <submittedName>
        <fullName evidence="2">Uncharacterized protein</fullName>
    </submittedName>
</protein>
<accession>A0AAV0X1H1</accession>
<evidence type="ECO:0000313" key="2">
    <source>
        <dbReference type="EMBL" id="CAI6361878.1"/>
    </source>
</evidence>
<keyword evidence="3" id="KW-1185">Reference proteome</keyword>
<comment type="caution">
    <text evidence="2">The sequence shown here is derived from an EMBL/GenBank/DDBJ whole genome shotgun (WGS) entry which is preliminary data.</text>
</comment>
<evidence type="ECO:0000256" key="1">
    <source>
        <dbReference type="SAM" id="SignalP"/>
    </source>
</evidence>
<sequence length="221" mass="24836">MFLMNLLWLLVEGNIVHVWSINEGYGDDVAPNKNTEKFKIISKPCDKKADLFMLQHKHLSAEGFDAPPPAGSTIWPFFVKRIAHSNLLLVVVKNAESSQSHLSVNPVKVEYKNTSGIITDHSCNKLNLNSFYRRKLGGCYNSHPEEPNTKVCSKWWSKLPEICVVIQRVLVYLVAREDSSAKTRDPVPAAFSVFLLVKSSSTVAGTHSHVLRVNLIFIVTY</sequence>
<name>A0AAV0X1H1_9HEMI</name>
<feature type="chain" id="PRO_5043987380" evidence="1">
    <location>
        <begin position="21"/>
        <end position="221"/>
    </location>
</feature>
<dbReference type="Proteomes" id="UP001160148">
    <property type="component" value="Unassembled WGS sequence"/>
</dbReference>
<evidence type="ECO:0000313" key="3">
    <source>
        <dbReference type="Proteomes" id="UP001160148"/>
    </source>
</evidence>